<gene>
    <name evidence="2" type="ORF">EHYA_04524</name>
</gene>
<dbReference type="EMBL" id="BIFH01000022">
    <property type="protein sequence ID" value="GCD96837.1"/>
    <property type="molecule type" value="Genomic_DNA"/>
</dbReference>
<keyword evidence="1" id="KW-0812">Transmembrane</keyword>
<evidence type="ECO:0000313" key="3">
    <source>
        <dbReference type="Proteomes" id="UP000286931"/>
    </source>
</evidence>
<dbReference type="RefSeq" id="WP_126638871.1">
    <property type="nucleotide sequence ID" value="NZ_BIFH01000022.1"/>
</dbReference>
<proteinExistence type="predicted"/>
<feature type="transmembrane region" description="Helical" evidence="1">
    <location>
        <begin position="46"/>
        <end position="68"/>
    </location>
</feature>
<dbReference type="AlphaFoldDB" id="A0A401YQJ3"/>
<comment type="caution">
    <text evidence="2">The sequence shown here is derived from an EMBL/GenBank/DDBJ whole genome shotgun (WGS) entry which is preliminary data.</text>
</comment>
<keyword evidence="1" id="KW-1133">Transmembrane helix</keyword>
<name>A0A401YQJ3_9ACTN</name>
<protein>
    <submittedName>
        <fullName evidence="2">Uncharacterized protein</fullName>
    </submittedName>
</protein>
<evidence type="ECO:0000256" key="1">
    <source>
        <dbReference type="SAM" id="Phobius"/>
    </source>
</evidence>
<dbReference type="Proteomes" id="UP000286931">
    <property type="component" value="Unassembled WGS sequence"/>
</dbReference>
<evidence type="ECO:0000313" key="2">
    <source>
        <dbReference type="EMBL" id="GCD96837.1"/>
    </source>
</evidence>
<sequence length="257" mass="27129">MSSNGDDIRQALETLSREASPLREMPGEALVKEAGRRRRRRRLRGAGMATAAAMTLTVCGVGVFAVAARKSTSPHPSAAVPVPGDTPSWGAQEPGLFTCGRPIGLPTTERFDGVGLSPLTVERPTEAPDGPPRVTAALSLPRPVGLDSTEVYPTVLVLWDEVVVGGPIQAGGTPAGRPLRSPDWPLGDRTIRQLAPDWLCGAATWQQVWADPGRYTLALVMTPPKAQGTRIGDRPLDASNPLLIAKLPLAIALDPPP</sequence>
<reference evidence="2 3" key="1">
    <citation type="submission" date="2018-12" db="EMBL/GenBank/DDBJ databases">
        <title>Draft genome sequence of Embleya hyalina NBRC 13850T.</title>
        <authorList>
            <person name="Komaki H."/>
            <person name="Hosoyama A."/>
            <person name="Kimura A."/>
            <person name="Ichikawa N."/>
            <person name="Tamura T."/>
        </authorList>
    </citation>
    <scope>NUCLEOTIDE SEQUENCE [LARGE SCALE GENOMIC DNA]</scope>
    <source>
        <strain evidence="2 3">NBRC 13850</strain>
    </source>
</reference>
<keyword evidence="1" id="KW-0472">Membrane</keyword>
<organism evidence="2 3">
    <name type="scientific">Embleya hyalina</name>
    <dbReference type="NCBI Taxonomy" id="516124"/>
    <lineage>
        <taxon>Bacteria</taxon>
        <taxon>Bacillati</taxon>
        <taxon>Actinomycetota</taxon>
        <taxon>Actinomycetes</taxon>
        <taxon>Kitasatosporales</taxon>
        <taxon>Streptomycetaceae</taxon>
        <taxon>Embleya</taxon>
    </lineage>
</organism>
<keyword evidence="3" id="KW-1185">Reference proteome</keyword>
<accession>A0A401YQJ3</accession>
<dbReference type="OrthoDB" id="4359503at2"/>